<dbReference type="AlphaFoldDB" id="A0A1M6N557"/>
<evidence type="ECO:0000259" key="1">
    <source>
        <dbReference type="PROSITE" id="PS51186"/>
    </source>
</evidence>
<feature type="domain" description="N-acetyltransferase" evidence="1">
    <location>
        <begin position="8"/>
        <end position="164"/>
    </location>
</feature>
<name>A0A1M6N557_9CLOT</name>
<dbReference type="InterPro" id="IPR000182">
    <property type="entry name" value="GNAT_dom"/>
</dbReference>
<dbReference type="Pfam" id="PF13302">
    <property type="entry name" value="Acetyltransf_3"/>
    <property type="match status" value="1"/>
</dbReference>
<dbReference type="EMBL" id="FQZO01000010">
    <property type="protein sequence ID" value="SHJ90885.1"/>
    <property type="molecule type" value="Genomic_DNA"/>
</dbReference>
<evidence type="ECO:0000313" key="3">
    <source>
        <dbReference type="Proteomes" id="UP000184080"/>
    </source>
</evidence>
<reference evidence="2 3" key="1">
    <citation type="submission" date="2016-11" db="EMBL/GenBank/DDBJ databases">
        <authorList>
            <person name="Jaros S."/>
            <person name="Januszkiewicz K."/>
            <person name="Wedrychowicz H."/>
        </authorList>
    </citation>
    <scope>NUCLEOTIDE SEQUENCE [LARGE SCALE GENOMIC DNA]</scope>
    <source>
        <strain evidence="2 3">DSM 21864</strain>
    </source>
</reference>
<keyword evidence="2" id="KW-0808">Transferase</keyword>
<dbReference type="InterPro" id="IPR016181">
    <property type="entry name" value="Acyl_CoA_acyltransferase"/>
</dbReference>
<dbReference type="SUPFAM" id="SSF55729">
    <property type="entry name" value="Acyl-CoA N-acyltransferases (Nat)"/>
    <property type="match status" value="1"/>
</dbReference>
<dbReference type="InterPro" id="IPR051531">
    <property type="entry name" value="N-acetyltransferase"/>
</dbReference>
<dbReference type="Proteomes" id="UP000184080">
    <property type="component" value="Unassembled WGS sequence"/>
</dbReference>
<organism evidence="2 3">
    <name type="scientific">Clostridium amylolyticum</name>
    <dbReference type="NCBI Taxonomy" id="1121298"/>
    <lineage>
        <taxon>Bacteria</taxon>
        <taxon>Bacillati</taxon>
        <taxon>Bacillota</taxon>
        <taxon>Clostridia</taxon>
        <taxon>Eubacteriales</taxon>
        <taxon>Clostridiaceae</taxon>
        <taxon>Clostridium</taxon>
    </lineage>
</organism>
<dbReference type="PANTHER" id="PTHR43792">
    <property type="entry name" value="GNAT FAMILY, PUTATIVE (AFU_ORTHOLOGUE AFUA_3G00765)-RELATED-RELATED"/>
    <property type="match status" value="1"/>
</dbReference>
<dbReference type="GO" id="GO:0016747">
    <property type="term" value="F:acyltransferase activity, transferring groups other than amino-acyl groups"/>
    <property type="evidence" value="ECO:0007669"/>
    <property type="project" value="InterPro"/>
</dbReference>
<dbReference type="RefSeq" id="WP_073011686.1">
    <property type="nucleotide sequence ID" value="NZ_FQZO01000010.1"/>
</dbReference>
<dbReference type="OrthoDB" id="275901at2"/>
<keyword evidence="3" id="KW-1185">Reference proteome</keyword>
<protein>
    <submittedName>
        <fullName evidence="2">Protein N-acetyltransferase, RimJ/RimL family</fullName>
    </submittedName>
</protein>
<dbReference type="Gene3D" id="3.40.630.30">
    <property type="match status" value="1"/>
</dbReference>
<dbReference type="STRING" id="1121298.SAMN05444401_0096"/>
<evidence type="ECO:0000313" key="2">
    <source>
        <dbReference type="EMBL" id="SHJ90885.1"/>
    </source>
</evidence>
<sequence length="181" mass="21629">MRIETNHLVIRDFQRKDAENLYRIVREKNILRFMSDWAENSDSPQSYYGYIDWHQTQRDSTDIYENKRYVIALPNTDEMIGMVGMGLEDTLNEVEVAYFMSEKYQRKRYTEEAVNALVNWCFSVSNIKYLIITIDCANIPSCHLAEKCGFELFEKRTPMGHKQPNMESDSYFYYRKYRSLS</sequence>
<dbReference type="PROSITE" id="PS51186">
    <property type="entry name" value="GNAT"/>
    <property type="match status" value="1"/>
</dbReference>
<gene>
    <name evidence="2" type="ORF">SAMN05444401_0096</name>
</gene>
<accession>A0A1M6N557</accession>
<proteinExistence type="predicted"/>